<dbReference type="EMBL" id="BQKK01000001">
    <property type="protein sequence ID" value="GJN41978.1"/>
    <property type="molecule type" value="Genomic_DNA"/>
</dbReference>
<dbReference type="AlphaFoldDB" id="A0AAV5G5M2"/>
<name>A0AAV5G5M2_CORAM</name>
<gene>
    <name evidence="1" type="ORF">CAT723_04570</name>
</gene>
<sequence>MPTIREEAREELRAYLKESLVDAEGLNDRELALAVFRSASGSVRARNGEELDDEFIVQEAVAEIARMRAERRNHTDTPHNC</sequence>
<organism evidence="1 2">
    <name type="scientific">Corynebacterium ammoniagenes</name>
    <name type="common">Brevibacterium ammoniagenes</name>
    <dbReference type="NCBI Taxonomy" id="1697"/>
    <lineage>
        <taxon>Bacteria</taxon>
        <taxon>Bacillati</taxon>
        <taxon>Actinomycetota</taxon>
        <taxon>Actinomycetes</taxon>
        <taxon>Mycobacteriales</taxon>
        <taxon>Corynebacteriaceae</taxon>
        <taxon>Corynebacterium</taxon>
    </lineage>
</organism>
<proteinExistence type="predicted"/>
<comment type="caution">
    <text evidence="1">The sequence shown here is derived from an EMBL/GenBank/DDBJ whole genome shotgun (WGS) entry which is preliminary data.</text>
</comment>
<accession>A0AAV5G5M2</accession>
<evidence type="ECO:0000313" key="1">
    <source>
        <dbReference type="EMBL" id="GJN41978.1"/>
    </source>
</evidence>
<dbReference type="RefSeq" id="WP_236163538.1">
    <property type="nucleotide sequence ID" value="NZ_BQKK01000001.1"/>
</dbReference>
<protein>
    <submittedName>
        <fullName evidence="1">Uncharacterized protein</fullName>
    </submittedName>
</protein>
<dbReference type="Proteomes" id="UP001054925">
    <property type="component" value="Unassembled WGS sequence"/>
</dbReference>
<reference evidence="1" key="1">
    <citation type="submission" date="2021-12" db="EMBL/GenBank/DDBJ databases">
        <title>Draft genome sequence of Corynebacterium ammoniagenes strain T-723.</title>
        <authorList>
            <person name="Matsuzawa M."/>
            <person name="Hiratani M."/>
            <person name="Abe I."/>
            <person name="Tsuji Y."/>
            <person name="Nakamura J."/>
        </authorList>
    </citation>
    <scope>NUCLEOTIDE SEQUENCE</scope>
    <source>
        <strain evidence="1">T-723</strain>
    </source>
</reference>
<evidence type="ECO:0000313" key="2">
    <source>
        <dbReference type="Proteomes" id="UP001054925"/>
    </source>
</evidence>